<dbReference type="Pfam" id="PF02253">
    <property type="entry name" value="PLA1"/>
    <property type="match status" value="1"/>
</dbReference>
<keyword evidence="8 17" id="KW-0732">Signal</keyword>
<evidence type="ECO:0000256" key="12">
    <source>
        <dbReference type="ARBA" id="ARBA00023098"/>
    </source>
</evidence>
<protein>
    <recommendedName>
        <fullName evidence="17">Phospholipase A1</fullName>
        <ecNumber evidence="17">3.1.1.32</ecNumber>
        <ecNumber evidence="17">3.1.1.4</ecNumber>
    </recommendedName>
    <alternativeName>
        <fullName evidence="17">Phosphatidylcholine 1-acylhydrolase</fullName>
    </alternativeName>
</protein>
<accession>A0A286EKT2</accession>
<dbReference type="Proteomes" id="UP000219669">
    <property type="component" value="Unassembled WGS sequence"/>
</dbReference>
<dbReference type="GO" id="GO:0008970">
    <property type="term" value="F:phospholipase A1 activity"/>
    <property type="evidence" value="ECO:0007669"/>
    <property type="project" value="UniProtKB-EC"/>
</dbReference>
<organism evidence="19 20">
    <name type="scientific">Alysiella filiformis DSM 16848</name>
    <dbReference type="NCBI Taxonomy" id="1120981"/>
    <lineage>
        <taxon>Bacteria</taxon>
        <taxon>Pseudomonadati</taxon>
        <taxon>Pseudomonadota</taxon>
        <taxon>Betaproteobacteria</taxon>
        <taxon>Neisseriales</taxon>
        <taxon>Neisseriaceae</taxon>
        <taxon>Alysiella</taxon>
    </lineage>
</organism>
<keyword evidence="5" id="KW-1134">Transmembrane beta strand</keyword>
<dbReference type="EC" id="3.1.1.4" evidence="17"/>
<dbReference type="PANTHER" id="PTHR40457">
    <property type="entry name" value="PHOSPHOLIPASE A1"/>
    <property type="match status" value="1"/>
</dbReference>
<dbReference type="EC" id="3.1.1.32" evidence="17"/>
<evidence type="ECO:0000256" key="1">
    <source>
        <dbReference type="ARBA" id="ARBA00000111"/>
    </source>
</evidence>
<evidence type="ECO:0000256" key="10">
    <source>
        <dbReference type="ARBA" id="ARBA00022837"/>
    </source>
</evidence>
<comment type="catalytic activity">
    <reaction evidence="1 17">
        <text>a 1,2-diacyl-sn-glycero-3-phosphocholine + H2O = a 2-acyl-sn-glycero-3-phosphocholine + a fatty acid + H(+)</text>
        <dbReference type="Rhea" id="RHEA:18689"/>
        <dbReference type="ChEBI" id="CHEBI:15377"/>
        <dbReference type="ChEBI" id="CHEBI:15378"/>
        <dbReference type="ChEBI" id="CHEBI:28868"/>
        <dbReference type="ChEBI" id="CHEBI:57643"/>
        <dbReference type="ChEBI" id="CHEBI:57875"/>
        <dbReference type="EC" id="3.1.1.32"/>
    </reaction>
</comment>
<comment type="subunit">
    <text evidence="4 17">Homodimer; dimerization is reversible, and the dimeric form is the active one.</text>
</comment>
<keyword evidence="11 17" id="KW-0442">Lipid degradation</keyword>
<feature type="active site" description="Nucleophile" evidence="15">
    <location>
        <position position="230"/>
    </location>
</feature>
<gene>
    <name evidence="19" type="ORF">SAMN02746062_02149</name>
</gene>
<evidence type="ECO:0000256" key="8">
    <source>
        <dbReference type="ARBA" id="ARBA00022729"/>
    </source>
</evidence>
<feature type="active site" description="Proton acceptor" evidence="15">
    <location>
        <position position="228"/>
    </location>
</feature>
<comment type="function">
    <text evidence="17">Hydrolysis of phosphatidylcholine with phospholipase A2 (EC 3.1.1.4) and phospholipase A1 (EC 3.1.1.32) activities.</text>
</comment>
<dbReference type="AlphaFoldDB" id="A0A286EKT2"/>
<feature type="binding site" description="in dimeric form" evidence="16">
    <location>
        <position position="238"/>
    </location>
    <ligand>
        <name>Ca(2+)</name>
        <dbReference type="ChEBI" id="CHEBI:29108"/>
        <label>1</label>
    </ligand>
</feature>
<dbReference type="EMBL" id="OCNF01000028">
    <property type="protein sequence ID" value="SOD71521.1"/>
    <property type="molecule type" value="Genomic_DNA"/>
</dbReference>
<comment type="subcellular location">
    <subcellularLocation>
        <location evidence="17">Cell outer membrane</location>
        <topology evidence="17">Multi-pass membrane protein</topology>
    </subcellularLocation>
    <text evidence="17">One of the very few enzymes located there.</text>
</comment>
<keyword evidence="12 17" id="KW-0443">Lipid metabolism</keyword>
<evidence type="ECO:0000256" key="9">
    <source>
        <dbReference type="ARBA" id="ARBA00022801"/>
    </source>
</evidence>
<keyword evidence="13" id="KW-0472">Membrane</keyword>
<proteinExistence type="inferred from homology"/>
<feature type="binding site" description="in dimeric form" evidence="16">
    <location>
        <position position="191"/>
    </location>
    <ligand>
        <name>Ca(2+)</name>
        <dbReference type="ChEBI" id="CHEBI:29108"/>
        <label>1</label>
    </ligand>
</feature>
<comment type="catalytic activity">
    <reaction evidence="2 17">
        <text>a 1,2-diacyl-sn-glycero-3-phosphocholine + H2O = a 1-acyl-sn-glycero-3-phosphocholine + a fatty acid + H(+)</text>
        <dbReference type="Rhea" id="RHEA:15801"/>
        <dbReference type="ChEBI" id="CHEBI:15377"/>
        <dbReference type="ChEBI" id="CHEBI:15378"/>
        <dbReference type="ChEBI" id="CHEBI:28868"/>
        <dbReference type="ChEBI" id="CHEBI:57643"/>
        <dbReference type="ChEBI" id="CHEBI:58168"/>
        <dbReference type="EC" id="3.1.1.4"/>
    </reaction>
</comment>
<evidence type="ECO:0000256" key="18">
    <source>
        <dbReference type="SAM" id="MobiDB-lite"/>
    </source>
</evidence>
<comment type="cofactor">
    <cofactor evidence="17">
        <name>Ca(2+)</name>
        <dbReference type="ChEBI" id="CHEBI:29108"/>
    </cofactor>
    <text evidence="17">Binds 1 Ca(2+) ion per monomer. In the dimeric form the Ca(2+) is bound by different amino acids with binding of each Ca(2+) shared with ligands coming from each monomer. The Ca(2+) ion may have a role in catalysis.</text>
</comment>
<evidence type="ECO:0000256" key="15">
    <source>
        <dbReference type="PIRSR" id="PIRSR603187-1"/>
    </source>
</evidence>
<sequence>MKKIFLPLSLFAVIHTTHAASAEHCATLSDNAQRLACYDQLFAPNQIKKASKAVLDLDKSYEKSRATGETEIVISESQITPTSKEDEAFSSLSFLYDLDKNSSKGILSVREHEPMYIMPAWYNTSPNYTPHSPSRGTSDNDIQKKQKRVETKMQMSFKTKLMEDVFKTRSDLWFGYTQQSNWQMYTLGDKSAPFRNNDYAPEIFMTQPVKANLPWGGKLRVLGAGYVHHSNGQSRPLSRSWNRGYVFAGMEWGNLTVVPRIWTRIDPETGEKDDNPDIMRYMGYGDLKFMYKFNDKHAAAATVRFNPKHGYGAIQADYVFPIKGRLKGYVRGFHGYGENLLEYNHKQTGIGLGVMLQGWDKH</sequence>
<evidence type="ECO:0000256" key="16">
    <source>
        <dbReference type="PIRSR" id="PIRSR603187-2"/>
    </source>
</evidence>
<feature type="compositionally biased region" description="Polar residues" evidence="18">
    <location>
        <begin position="127"/>
        <end position="140"/>
    </location>
</feature>
<feature type="region of interest" description="Disordered" evidence="18">
    <location>
        <begin position="127"/>
        <end position="147"/>
    </location>
</feature>
<evidence type="ECO:0000313" key="20">
    <source>
        <dbReference type="Proteomes" id="UP000219669"/>
    </source>
</evidence>
<keyword evidence="14 17" id="KW-0998">Cell outer membrane</keyword>
<evidence type="ECO:0000256" key="4">
    <source>
        <dbReference type="ARBA" id="ARBA00011702"/>
    </source>
</evidence>
<dbReference type="PRINTS" id="PR01486">
    <property type="entry name" value="PHPHLIPASEA1"/>
</dbReference>
<feature type="chain" id="PRO_5019612583" description="Phospholipase A1" evidence="17">
    <location>
        <begin position="20"/>
        <end position="362"/>
    </location>
</feature>
<dbReference type="CDD" id="cd00541">
    <property type="entry name" value="OMPLA"/>
    <property type="match status" value="1"/>
</dbReference>
<dbReference type="InterPro" id="IPR036541">
    <property type="entry name" value="PLipase_A1_sf"/>
</dbReference>
<keyword evidence="9 17" id="KW-0378">Hydrolase</keyword>
<dbReference type="GO" id="GO:0004623">
    <property type="term" value="F:phospholipase A2 activity"/>
    <property type="evidence" value="ECO:0007669"/>
    <property type="project" value="UniProtKB-EC"/>
</dbReference>
<feature type="binding site" description="in dimeric form" evidence="16">
    <location>
        <position position="274"/>
    </location>
    <ligand>
        <name>Ca(2+)</name>
        <dbReference type="ChEBI" id="CHEBI:29108"/>
        <label>1</label>
    </ligand>
</feature>
<evidence type="ECO:0000256" key="5">
    <source>
        <dbReference type="ARBA" id="ARBA00022452"/>
    </source>
</evidence>
<feature type="signal peptide" evidence="17">
    <location>
        <begin position="1"/>
        <end position="19"/>
    </location>
</feature>
<comment type="similarity">
    <text evidence="3 17">Belongs to the phospholipase A1 family.</text>
</comment>
<dbReference type="InterPro" id="IPR003187">
    <property type="entry name" value="PLipase_A1"/>
</dbReference>
<evidence type="ECO:0000256" key="11">
    <source>
        <dbReference type="ARBA" id="ARBA00022963"/>
    </source>
</evidence>
<dbReference type="Gene3D" id="2.40.230.10">
    <property type="entry name" value="Phospholipase A1"/>
    <property type="match status" value="1"/>
</dbReference>
<evidence type="ECO:0000256" key="2">
    <source>
        <dbReference type="ARBA" id="ARBA00001604"/>
    </source>
</evidence>
<evidence type="ECO:0000313" key="19">
    <source>
        <dbReference type="EMBL" id="SOD71521.1"/>
    </source>
</evidence>
<dbReference type="OrthoDB" id="188433at2"/>
<name>A0A286EKT2_9NEIS</name>
<evidence type="ECO:0000256" key="6">
    <source>
        <dbReference type="ARBA" id="ARBA00022692"/>
    </source>
</evidence>
<evidence type="ECO:0000256" key="3">
    <source>
        <dbReference type="ARBA" id="ARBA00010525"/>
    </source>
</evidence>
<keyword evidence="10 16" id="KW-0106">Calcium</keyword>
<dbReference type="GO" id="GO:0016042">
    <property type="term" value="P:lipid catabolic process"/>
    <property type="evidence" value="ECO:0007669"/>
    <property type="project" value="UniProtKB-KW"/>
</dbReference>
<dbReference type="PANTHER" id="PTHR40457:SF1">
    <property type="entry name" value="PHOSPHOLIPASE A1"/>
    <property type="match status" value="1"/>
</dbReference>
<evidence type="ECO:0000256" key="13">
    <source>
        <dbReference type="ARBA" id="ARBA00023136"/>
    </source>
</evidence>
<dbReference type="RefSeq" id="WP_097115100.1">
    <property type="nucleotide sequence ID" value="NZ_CP083931.1"/>
</dbReference>
<evidence type="ECO:0000256" key="14">
    <source>
        <dbReference type="ARBA" id="ARBA00023237"/>
    </source>
</evidence>
<evidence type="ECO:0000256" key="17">
    <source>
        <dbReference type="RuleBase" id="RU366027"/>
    </source>
</evidence>
<evidence type="ECO:0000256" key="7">
    <source>
        <dbReference type="ARBA" id="ARBA00022723"/>
    </source>
</evidence>
<dbReference type="GO" id="GO:0009279">
    <property type="term" value="C:cell outer membrane"/>
    <property type="evidence" value="ECO:0007669"/>
    <property type="project" value="UniProtKB-SubCell"/>
</dbReference>
<keyword evidence="7 16" id="KW-0479">Metal-binding</keyword>
<dbReference type="SUPFAM" id="SSF56931">
    <property type="entry name" value="Outer membrane phospholipase A (OMPLA)"/>
    <property type="match status" value="1"/>
</dbReference>
<reference evidence="19 20" key="1">
    <citation type="submission" date="2017-09" db="EMBL/GenBank/DDBJ databases">
        <authorList>
            <person name="Ehlers B."/>
            <person name="Leendertz F.H."/>
        </authorList>
    </citation>
    <scope>NUCLEOTIDE SEQUENCE [LARGE SCALE GENOMIC DNA]</scope>
    <source>
        <strain evidence="19 20">DSM 16848</strain>
    </source>
</reference>
<keyword evidence="20" id="KW-1185">Reference proteome</keyword>
<keyword evidence="6" id="KW-0812">Transmembrane</keyword>
<dbReference type="GO" id="GO:0046872">
    <property type="term" value="F:metal ion binding"/>
    <property type="evidence" value="ECO:0007669"/>
    <property type="project" value="UniProtKB-KW"/>
</dbReference>